<reference evidence="2" key="1">
    <citation type="submission" date="2016-07" db="EMBL/GenBank/DDBJ databases">
        <title>Comparative genomics of the Campylobacter concisus group.</title>
        <authorList>
            <person name="Miller W.G."/>
            <person name="Yee E."/>
            <person name="Chapman M.H."/>
            <person name="Huynh S."/>
            <person name="Bono J.L."/>
            <person name="On S.L.W."/>
            <person name="StLeger J."/>
            <person name="Foster G."/>
            <person name="Parker C.T."/>
        </authorList>
    </citation>
    <scope>NUCLEOTIDE SEQUENCE</scope>
    <source>
        <strain evidence="2">525.92</strain>
    </source>
</reference>
<dbReference type="OrthoDB" id="5351934at2"/>
<dbReference type="GO" id="GO:0006935">
    <property type="term" value="P:chemotaxis"/>
    <property type="evidence" value="ECO:0007669"/>
    <property type="project" value="UniProtKB-KW"/>
</dbReference>
<dbReference type="InterPro" id="IPR028976">
    <property type="entry name" value="CheC-like_sf"/>
</dbReference>
<evidence type="ECO:0000313" key="2">
    <source>
        <dbReference type="EMBL" id="EAU00419.1"/>
    </source>
</evidence>
<dbReference type="EMBL" id="CP000767">
    <property type="protein sequence ID" value="EAU00419.1"/>
    <property type="molecule type" value="Genomic_DNA"/>
</dbReference>
<dbReference type="AlphaFoldDB" id="A7GZ67"/>
<protein>
    <submittedName>
        <fullName evidence="2">Uncharacterized protein</fullName>
    </submittedName>
</protein>
<evidence type="ECO:0000313" key="3">
    <source>
        <dbReference type="Proteomes" id="UP000006380"/>
    </source>
</evidence>
<evidence type="ECO:0000256" key="1">
    <source>
        <dbReference type="ARBA" id="ARBA00022500"/>
    </source>
</evidence>
<keyword evidence="3" id="KW-1185">Reference proteome</keyword>
<sequence length="456" mass="52034">MKLTFNGSLAIIRPFGFLEGNFLGKHPSKKDIELIEARNTTCVLLSLKDVTFFSPLWLASMIGKLVEISKQTGARIGICDYDEGFFELMMKTSSKIINFSLFETEDIASLFFNKIAMNADEKIVVFNENEEHRAFIAQRLAQRGYKPRVAGHLREFLRVSKNRPYAISARTHLVSPRKFIQSFVKDDVVIYRIEGIMDSDFVEEFDVEYHQNMLKIGFKFFIFWVNITSALNIRGGEFLIKLSQSSSQFGALLGICGLNQNNTSIDLVNRLKSANMLLYKSLQEFFDDDSTVYLKKRIFEIAPSHITKNIVEILPFIISSTIDTLLPLTNAQIVCADTKVQTYDVSNENDFVRACVLFYGDFEMRFILGLKKDKAEKICKILAPKDLENGYLSGYSQVFSIIVNKILSSLLQKEPGFKVTMPKILINERFFDRVSKGALAKLHVKDEEFGMIFVSK</sequence>
<dbReference type="RefSeq" id="WP_011992449.1">
    <property type="nucleotide sequence ID" value="NC_009715.2"/>
</dbReference>
<organism evidence="2 3">
    <name type="scientific">Campylobacter curvus (strain 525.92)</name>
    <dbReference type="NCBI Taxonomy" id="360105"/>
    <lineage>
        <taxon>Bacteria</taxon>
        <taxon>Pseudomonadati</taxon>
        <taxon>Campylobacterota</taxon>
        <taxon>Epsilonproteobacteria</taxon>
        <taxon>Campylobacterales</taxon>
        <taxon>Campylobacteraceae</taxon>
        <taxon>Campylobacter</taxon>
    </lineage>
</organism>
<keyword evidence="1" id="KW-0145">Chemotaxis</keyword>
<dbReference type="STRING" id="360105.CCV52592_0724"/>
<dbReference type="HOGENOM" id="CLU_598107_0_0_7"/>
<proteinExistence type="predicted"/>
<accession>A7GZ67</accession>
<dbReference type="Proteomes" id="UP000006380">
    <property type="component" value="Chromosome"/>
</dbReference>
<dbReference type="SUPFAM" id="SSF103039">
    <property type="entry name" value="CheC-like"/>
    <property type="match status" value="1"/>
</dbReference>
<gene>
    <name evidence="2" type="ORF">CCV52592_0724</name>
</gene>
<name>A7GZ67_CAMC5</name>
<dbReference type="KEGG" id="ccv:CCV52592_0724"/>